<dbReference type="PANTHER" id="PTHR33223:SF11">
    <property type="entry name" value="ELEMENT PROTEIN, PUTATIVE-RELATED"/>
    <property type="match status" value="1"/>
</dbReference>
<gene>
    <name evidence="2" type="ORF">Scaly_1619500</name>
</gene>
<evidence type="ECO:0000259" key="1">
    <source>
        <dbReference type="Pfam" id="PF03732"/>
    </source>
</evidence>
<evidence type="ECO:0000313" key="2">
    <source>
        <dbReference type="EMBL" id="KAL0352308.1"/>
    </source>
</evidence>
<reference evidence="2" key="1">
    <citation type="submission" date="2020-06" db="EMBL/GenBank/DDBJ databases">
        <authorList>
            <person name="Li T."/>
            <person name="Hu X."/>
            <person name="Zhang T."/>
            <person name="Song X."/>
            <person name="Zhang H."/>
            <person name="Dai N."/>
            <person name="Sheng W."/>
            <person name="Hou X."/>
            <person name="Wei L."/>
        </authorList>
    </citation>
    <scope>NUCLEOTIDE SEQUENCE</scope>
    <source>
        <strain evidence="2">KEN8</strain>
        <tissue evidence="2">Leaf</tissue>
    </source>
</reference>
<proteinExistence type="predicted"/>
<dbReference type="EMBL" id="JACGWM010000009">
    <property type="protein sequence ID" value="KAL0352308.1"/>
    <property type="molecule type" value="Genomic_DNA"/>
</dbReference>
<dbReference type="InterPro" id="IPR005162">
    <property type="entry name" value="Retrotrans_gag_dom"/>
</dbReference>
<accession>A0AAW2PAL4</accession>
<feature type="domain" description="Retrotransposon gag" evidence="1">
    <location>
        <begin position="67"/>
        <end position="159"/>
    </location>
</feature>
<sequence>MISRIAKPTVQANNFEIKLSIIQIIWSSVQFFGLTEEDLNKHLSNFFEICDTFKFNGVSDDAVRLGVFPFSVCDTTKHWLQSLPSGSITTCASLTQKFLAKYFPLAKTTKLLNDITSFVQFDRESLYNVWERFRSILRRCPHYELLVWWQVQTFYNGVNLANRATIDAVAGGTIMKKLSSEAFDITDEITTNLYSYGLERIDKRVADIHSVDANNHILSSNGCTDTKSE</sequence>
<reference evidence="2" key="2">
    <citation type="journal article" date="2024" name="Plant">
        <title>Genomic evolution and insights into agronomic trait innovations of Sesamum species.</title>
        <authorList>
            <person name="Miao H."/>
            <person name="Wang L."/>
            <person name="Qu L."/>
            <person name="Liu H."/>
            <person name="Sun Y."/>
            <person name="Le M."/>
            <person name="Wang Q."/>
            <person name="Wei S."/>
            <person name="Zheng Y."/>
            <person name="Lin W."/>
            <person name="Duan Y."/>
            <person name="Cao H."/>
            <person name="Xiong S."/>
            <person name="Wang X."/>
            <person name="Wei L."/>
            <person name="Li C."/>
            <person name="Ma Q."/>
            <person name="Ju M."/>
            <person name="Zhao R."/>
            <person name="Li G."/>
            <person name="Mu C."/>
            <person name="Tian Q."/>
            <person name="Mei H."/>
            <person name="Zhang T."/>
            <person name="Gao T."/>
            <person name="Zhang H."/>
        </authorList>
    </citation>
    <scope>NUCLEOTIDE SEQUENCE</scope>
    <source>
        <strain evidence="2">KEN8</strain>
    </source>
</reference>
<organism evidence="2">
    <name type="scientific">Sesamum calycinum</name>
    <dbReference type="NCBI Taxonomy" id="2727403"/>
    <lineage>
        <taxon>Eukaryota</taxon>
        <taxon>Viridiplantae</taxon>
        <taxon>Streptophyta</taxon>
        <taxon>Embryophyta</taxon>
        <taxon>Tracheophyta</taxon>
        <taxon>Spermatophyta</taxon>
        <taxon>Magnoliopsida</taxon>
        <taxon>eudicotyledons</taxon>
        <taxon>Gunneridae</taxon>
        <taxon>Pentapetalae</taxon>
        <taxon>asterids</taxon>
        <taxon>lamiids</taxon>
        <taxon>Lamiales</taxon>
        <taxon>Pedaliaceae</taxon>
        <taxon>Sesamum</taxon>
    </lineage>
</organism>
<dbReference type="Pfam" id="PF03732">
    <property type="entry name" value="Retrotrans_gag"/>
    <property type="match status" value="1"/>
</dbReference>
<name>A0AAW2PAL4_9LAMI</name>
<protein>
    <recommendedName>
        <fullName evidence="1">Retrotransposon gag domain-containing protein</fullName>
    </recommendedName>
</protein>
<comment type="caution">
    <text evidence="2">The sequence shown here is derived from an EMBL/GenBank/DDBJ whole genome shotgun (WGS) entry which is preliminary data.</text>
</comment>
<dbReference type="PANTHER" id="PTHR33223">
    <property type="entry name" value="CCHC-TYPE DOMAIN-CONTAINING PROTEIN"/>
    <property type="match status" value="1"/>
</dbReference>
<dbReference type="AlphaFoldDB" id="A0AAW2PAL4"/>